<gene>
    <name evidence="2" type="ORF">SY83_07075</name>
</gene>
<dbReference type="Gene3D" id="3.40.50.720">
    <property type="entry name" value="NAD(P)-binding Rossmann-like Domain"/>
    <property type="match status" value="1"/>
</dbReference>
<dbReference type="EMBL" id="CP011388">
    <property type="protein sequence ID" value="ANE46084.1"/>
    <property type="molecule type" value="Genomic_DNA"/>
</dbReference>
<dbReference type="InterPro" id="IPR050177">
    <property type="entry name" value="Lipid_A_modif_metabolic_enz"/>
</dbReference>
<evidence type="ECO:0000313" key="3">
    <source>
        <dbReference type="Proteomes" id="UP000076927"/>
    </source>
</evidence>
<proteinExistence type="predicted"/>
<evidence type="ECO:0000313" key="2">
    <source>
        <dbReference type="EMBL" id="ANE46084.1"/>
    </source>
</evidence>
<dbReference type="InterPro" id="IPR036291">
    <property type="entry name" value="NAD(P)-bd_dom_sf"/>
</dbReference>
<sequence>MKAVVTGGAGFIGSHLAEALLAEGWEVHVADNLTTGRKAYIPQNAVLHAVDITEAGLSEIFGGIRPDVVYHLAAQADVKRSIDDPAYDAGINIVGTLRVLEAARDCGAVKVVIASTSAVYGNLERDLLTETDLAEPVSFYGLSKLAAERYCKVYRDLFGLDYTVLRFANVYGPKQTAKGEGGVAAVFMEQLAKGLPLTVHGDGEQTRDFIYVGDVVEALMAAGRGAGTGATLHVSTGERTSVNELVALVRELHGPSTAVVHKPARTGDIRHSCLDNARAREQLGWAPVTGVREGIARTYGYFMGI</sequence>
<feature type="domain" description="NAD-dependent epimerase/dehydratase" evidence="1">
    <location>
        <begin position="4"/>
        <end position="223"/>
    </location>
</feature>
<dbReference type="Gene3D" id="3.90.25.10">
    <property type="entry name" value="UDP-galactose 4-epimerase, domain 1"/>
    <property type="match status" value="1"/>
</dbReference>
<dbReference type="SUPFAM" id="SSF51735">
    <property type="entry name" value="NAD(P)-binding Rossmann-fold domains"/>
    <property type="match status" value="1"/>
</dbReference>
<dbReference type="Proteomes" id="UP000076927">
    <property type="component" value="Chromosome"/>
</dbReference>
<organism evidence="2 3">
    <name type="scientific">Paenibacillus swuensis</name>
    <dbReference type="NCBI Taxonomy" id="1178515"/>
    <lineage>
        <taxon>Bacteria</taxon>
        <taxon>Bacillati</taxon>
        <taxon>Bacillota</taxon>
        <taxon>Bacilli</taxon>
        <taxon>Bacillales</taxon>
        <taxon>Paenibacillaceae</taxon>
        <taxon>Paenibacillus</taxon>
    </lineage>
</organism>
<dbReference type="KEGG" id="pswu:SY83_07075"/>
<dbReference type="InterPro" id="IPR001509">
    <property type="entry name" value="Epimerase_deHydtase"/>
</dbReference>
<evidence type="ECO:0000259" key="1">
    <source>
        <dbReference type="Pfam" id="PF01370"/>
    </source>
</evidence>
<protein>
    <submittedName>
        <fullName evidence="2">UDP-glucose 4-epimerase</fullName>
    </submittedName>
</protein>
<name>A0A172TGR3_9BACL</name>
<dbReference type="OrthoDB" id="9771073at2"/>
<accession>A0A172TGR3</accession>
<reference evidence="2 3" key="1">
    <citation type="submission" date="2015-01" db="EMBL/GenBank/DDBJ databases">
        <title>Paenibacillus swuensis/DY6/whole genome sequencing.</title>
        <authorList>
            <person name="Kim M.K."/>
            <person name="Srinivasan S."/>
            <person name="Lee J.-J."/>
        </authorList>
    </citation>
    <scope>NUCLEOTIDE SEQUENCE [LARGE SCALE GENOMIC DNA]</scope>
    <source>
        <strain evidence="2 3">DY6</strain>
    </source>
</reference>
<dbReference type="AlphaFoldDB" id="A0A172TGR3"/>
<dbReference type="PATRIC" id="fig|1178515.4.peg.1409"/>
<keyword evidence="3" id="KW-1185">Reference proteome</keyword>
<dbReference type="STRING" id="1178515.SY83_07075"/>
<dbReference type="PANTHER" id="PTHR43245">
    <property type="entry name" value="BIFUNCTIONAL POLYMYXIN RESISTANCE PROTEIN ARNA"/>
    <property type="match status" value="1"/>
</dbReference>
<dbReference type="Pfam" id="PF01370">
    <property type="entry name" value="Epimerase"/>
    <property type="match status" value="1"/>
</dbReference>
<dbReference type="PANTHER" id="PTHR43245:SF13">
    <property type="entry name" value="UDP-D-APIOSE_UDP-D-XYLOSE SYNTHASE 2"/>
    <property type="match status" value="1"/>
</dbReference>
<dbReference type="RefSeq" id="WP_068605490.1">
    <property type="nucleotide sequence ID" value="NZ_CP011388.1"/>
</dbReference>